<evidence type="ECO:0008006" key="9">
    <source>
        <dbReference type="Google" id="ProtNLM"/>
    </source>
</evidence>
<evidence type="ECO:0000256" key="1">
    <source>
        <dbReference type="ARBA" id="ARBA00004651"/>
    </source>
</evidence>
<dbReference type="InterPro" id="IPR005598">
    <property type="entry name" value="ATP_synth_I"/>
</dbReference>
<evidence type="ECO:0000256" key="6">
    <source>
        <dbReference type="SAM" id="Phobius"/>
    </source>
</evidence>
<feature type="transmembrane region" description="Helical" evidence="6">
    <location>
        <begin position="111"/>
        <end position="131"/>
    </location>
</feature>
<evidence type="ECO:0000256" key="4">
    <source>
        <dbReference type="ARBA" id="ARBA00022989"/>
    </source>
</evidence>
<sequence>MTIPAHRSKKAAAISTQYRQLWSLIALVALAVIISLITADGQWLIAKGAAAGAMLSFVAQSAFTVVAYHTVGARYAKQIMLNTYLGMVIKWLISIAGFALIFLVLTPIHAPSVIAGFILMQISQAIGLMHLK</sequence>
<evidence type="ECO:0000256" key="3">
    <source>
        <dbReference type="ARBA" id="ARBA00022692"/>
    </source>
</evidence>
<gene>
    <name evidence="7" type="ORF">B0681_05930</name>
</gene>
<comment type="caution">
    <text evidence="7">The sequence shown here is derived from an EMBL/GenBank/DDBJ whole genome shotgun (WGS) entry which is preliminary data.</text>
</comment>
<dbReference type="STRING" id="573983.B0681_05930"/>
<keyword evidence="4 6" id="KW-1133">Transmembrane helix</keyword>
<keyword evidence="5 6" id="KW-0472">Membrane</keyword>
<dbReference type="RefSeq" id="WP_158077925.1">
    <property type="nucleotide sequence ID" value="NZ_MUYV01000006.1"/>
</dbReference>
<evidence type="ECO:0000256" key="2">
    <source>
        <dbReference type="ARBA" id="ARBA00022475"/>
    </source>
</evidence>
<evidence type="ECO:0000313" key="7">
    <source>
        <dbReference type="EMBL" id="OOS25061.1"/>
    </source>
</evidence>
<evidence type="ECO:0000313" key="8">
    <source>
        <dbReference type="Proteomes" id="UP000190683"/>
    </source>
</evidence>
<dbReference type="AlphaFoldDB" id="A0A1T0CSB8"/>
<dbReference type="Pfam" id="PF03899">
    <property type="entry name" value="ATP-synt_I"/>
    <property type="match status" value="1"/>
</dbReference>
<feature type="transmembrane region" description="Helical" evidence="6">
    <location>
        <begin position="51"/>
        <end position="71"/>
    </location>
</feature>
<name>A0A1T0CSB8_9GAMM</name>
<organism evidence="7 8">
    <name type="scientific">Moraxella porci DSM 25326</name>
    <dbReference type="NCBI Taxonomy" id="573983"/>
    <lineage>
        <taxon>Bacteria</taxon>
        <taxon>Pseudomonadati</taxon>
        <taxon>Pseudomonadota</taxon>
        <taxon>Gammaproteobacteria</taxon>
        <taxon>Moraxellales</taxon>
        <taxon>Moraxellaceae</taxon>
        <taxon>Moraxella</taxon>
    </lineage>
</organism>
<dbReference type="EMBL" id="MUYV01000006">
    <property type="protein sequence ID" value="OOS25061.1"/>
    <property type="molecule type" value="Genomic_DNA"/>
</dbReference>
<dbReference type="GO" id="GO:0005886">
    <property type="term" value="C:plasma membrane"/>
    <property type="evidence" value="ECO:0007669"/>
    <property type="project" value="UniProtKB-SubCell"/>
</dbReference>
<keyword evidence="8" id="KW-1185">Reference proteome</keyword>
<feature type="transmembrane region" description="Helical" evidence="6">
    <location>
        <begin position="83"/>
        <end position="105"/>
    </location>
</feature>
<keyword evidence="2" id="KW-1003">Cell membrane</keyword>
<feature type="transmembrane region" description="Helical" evidence="6">
    <location>
        <begin position="21"/>
        <end position="39"/>
    </location>
</feature>
<reference evidence="7 8" key="1">
    <citation type="submission" date="2017-02" db="EMBL/GenBank/DDBJ databases">
        <title>Draft genome sequence of Moraxella porci CCUG 54912T type strain.</title>
        <authorList>
            <person name="Salva-Serra F."/>
            <person name="Engstrom-Jakobsson H."/>
            <person name="Thorell K."/>
            <person name="Jaen-Luchoro D."/>
            <person name="Gonzales-Siles L."/>
            <person name="Karlsson R."/>
            <person name="Yazdan S."/>
            <person name="Boulund F."/>
            <person name="Johnning A."/>
            <person name="Engstrand L."/>
            <person name="Kristiansson E."/>
            <person name="Moore E."/>
        </authorList>
    </citation>
    <scope>NUCLEOTIDE SEQUENCE [LARGE SCALE GENOMIC DNA]</scope>
    <source>
        <strain evidence="7 8">CCUG 54912</strain>
    </source>
</reference>
<dbReference type="Proteomes" id="UP000190683">
    <property type="component" value="Unassembled WGS sequence"/>
</dbReference>
<keyword evidence="3 6" id="KW-0812">Transmembrane</keyword>
<proteinExistence type="predicted"/>
<comment type="subcellular location">
    <subcellularLocation>
        <location evidence="1">Cell membrane</location>
        <topology evidence="1">Multi-pass membrane protein</topology>
    </subcellularLocation>
</comment>
<evidence type="ECO:0000256" key="5">
    <source>
        <dbReference type="ARBA" id="ARBA00023136"/>
    </source>
</evidence>
<protein>
    <recommendedName>
        <fullName evidence="9">F0F1 ATP synthase subunit I</fullName>
    </recommendedName>
</protein>
<accession>A0A1T0CSB8</accession>